<evidence type="ECO:0000259" key="2">
    <source>
        <dbReference type="Pfam" id="PF18726"/>
    </source>
</evidence>
<evidence type="ECO:0000313" key="3">
    <source>
        <dbReference type="EMBL" id="MFD2841195.1"/>
    </source>
</evidence>
<organism evidence="3 4">
    <name type="scientific">Populibacterium corticicola</name>
    <dbReference type="NCBI Taxonomy" id="1812826"/>
    <lineage>
        <taxon>Bacteria</taxon>
        <taxon>Bacillati</taxon>
        <taxon>Actinomycetota</taxon>
        <taxon>Actinomycetes</taxon>
        <taxon>Micrococcales</taxon>
        <taxon>Jonesiaceae</taxon>
        <taxon>Populibacterium</taxon>
    </lineage>
</organism>
<proteinExistence type="predicted"/>
<feature type="region of interest" description="Disordered" evidence="1">
    <location>
        <begin position="1"/>
        <end position="33"/>
    </location>
</feature>
<gene>
    <name evidence="3" type="ORF">ACFSYH_11540</name>
</gene>
<dbReference type="Pfam" id="PF18726">
    <property type="entry name" value="HEPN_SAV_6107"/>
    <property type="match status" value="1"/>
</dbReference>
<evidence type="ECO:0000313" key="4">
    <source>
        <dbReference type="Proteomes" id="UP001597391"/>
    </source>
</evidence>
<keyword evidence="4" id="KW-1185">Reference proteome</keyword>
<evidence type="ECO:0000256" key="1">
    <source>
        <dbReference type="SAM" id="MobiDB-lite"/>
    </source>
</evidence>
<name>A0ABW5XIV9_9MICO</name>
<feature type="domain" description="SAV-6107-like HEPN" evidence="2">
    <location>
        <begin position="51"/>
        <end position="144"/>
    </location>
</feature>
<accession>A0ABW5XIV9</accession>
<sequence>MTNAHTVGTAVLPAREALGQQKGKPRSRRAMSLTPESARLMKSARGQLNEAENAAQDADKFEFSHRAALRIAGALLDAESKGARSRKAESIWQRLARLFPEFNEWAIVFEEGALVRVRVLAGDEAPIREGRAAMWLSQTRRFYDEAAQLLGVSPEDSWVDRSLAA</sequence>
<reference evidence="4" key="1">
    <citation type="journal article" date="2019" name="Int. J. Syst. Evol. Microbiol.">
        <title>The Global Catalogue of Microorganisms (GCM) 10K type strain sequencing project: providing services to taxonomists for standard genome sequencing and annotation.</title>
        <authorList>
            <consortium name="The Broad Institute Genomics Platform"/>
            <consortium name="The Broad Institute Genome Sequencing Center for Infectious Disease"/>
            <person name="Wu L."/>
            <person name="Ma J."/>
        </authorList>
    </citation>
    <scope>NUCLEOTIDE SEQUENCE [LARGE SCALE GENOMIC DNA]</scope>
    <source>
        <strain evidence="4">KCTC 33576</strain>
    </source>
</reference>
<comment type="caution">
    <text evidence="3">The sequence shown here is derived from an EMBL/GenBank/DDBJ whole genome shotgun (WGS) entry which is preliminary data.</text>
</comment>
<dbReference type="Proteomes" id="UP001597391">
    <property type="component" value="Unassembled WGS sequence"/>
</dbReference>
<dbReference type="EMBL" id="JBHUOP010000004">
    <property type="protein sequence ID" value="MFD2841195.1"/>
    <property type="molecule type" value="Genomic_DNA"/>
</dbReference>
<protein>
    <submittedName>
        <fullName evidence="3">SAV_6107 family HEPN domain-containing protein</fullName>
    </submittedName>
</protein>
<dbReference type="RefSeq" id="WP_377467121.1">
    <property type="nucleotide sequence ID" value="NZ_JBHUOP010000004.1"/>
</dbReference>
<dbReference type="InterPro" id="IPR040891">
    <property type="entry name" value="HEPN_SAV_6107"/>
</dbReference>